<organism evidence="10 11">
    <name type="scientific">Evansella alkalicola</name>
    <dbReference type="NCBI Taxonomy" id="745819"/>
    <lineage>
        <taxon>Bacteria</taxon>
        <taxon>Bacillati</taxon>
        <taxon>Bacillota</taxon>
        <taxon>Bacilli</taxon>
        <taxon>Bacillales</taxon>
        <taxon>Bacillaceae</taxon>
        <taxon>Evansella</taxon>
    </lineage>
</organism>
<dbReference type="Gene3D" id="3.30.565.10">
    <property type="entry name" value="Histidine kinase-like ATPase, C-terminal domain"/>
    <property type="match status" value="1"/>
</dbReference>
<dbReference type="PRINTS" id="PR00344">
    <property type="entry name" value="BCTRLSENSOR"/>
</dbReference>
<evidence type="ECO:0000256" key="1">
    <source>
        <dbReference type="ARBA" id="ARBA00000085"/>
    </source>
</evidence>
<dbReference type="EC" id="2.7.13.3" evidence="2"/>
<dbReference type="PANTHER" id="PTHR43547:SF2">
    <property type="entry name" value="HYBRID SIGNAL TRANSDUCTION HISTIDINE KINASE C"/>
    <property type="match status" value="1"/>
</dbReference>
<keyword evidence="7" id="KW-0067">ATP-binding</keyword>
<dbReference type="InterPro" id="IPR025847">
    <property type="entry name" value="MEDS_domain"/>
</dbReference>
<dbReference type="EMBL" id="JAHQCR010000051">
    <property type="protein sequence ID" value="MBU9722383.1"/>
    <property type="molecule type" value="Genomic_DNA"/>
</dbReference>
<comment type="caution">
    <text evidence="10">The sequence shown here is derived from an EMBL/GenBank/DDBJ whole genome shotgun (WGS) entry which is preliminary data.</text>
</comment>
<protein>
    <recommendedName>
        <fullName evidence="2">histidine kinase</fullName>
        <ecNumber evidence="2">2.7.13.3</ecNumber>
    </recommendedName>
</protein>
<evidence type="ECO:0000256" key="2">
    <source>
        <dbReference type="ARBA" id="ARBA00012438"/>
    </source>
</evidence>
<accession>A0ABS6JUX5</accession>
<keyword evidence="11" id="KW-1185">Reference proteome</keyword>
<dbReference type="InterPro" id="IPR004358">
    <property type="entry name" value="Sig_transdc_His_kin-like_C"/>
</dbReference>
<evidence type="ECO:0000256" key="6">
    <source>
        <dbReference type="ARBA" id="ARBA00022777"/>
    </source>
</evidence>
<evidence type="ECO:0000256" key="5">
    <source>
        <dbReference type="ARBA" id="ARBA00022741"/>
    </source>
</evidence>
<keyword evidence="4" id="KW-0808">Transferase</keyword>
<dbReference type="SMART" id="SM00388">
    <property type="entry name" value="HisKA"/>
    <property type="match status" value="1"/>
</dbReference>
<keyword evidence="5" id="KW-0547">Nucleotide-binding</keyword>
<dbReference type="Proteomes" id="UP000790580">
    <property type="component" value="Unassembled WGS sequence"/>
</dbReference>
<dbReference type="Pfam" id="PF14417">
    <property type="entry name" value="MEDS"/>
    <property type="match status" value="1"/>
</dbReference>
<proteinExistence type="predicted"/>
<feature type="domain" description="Histidine kinase" evidence="9">
    <location>
        <begin position="220"/>
        <end position="434"/>
    </location>
</feature>
<evidence type="ECO:0000256" key="8">
    <source>
        <dbReference type="ARBA" id="ARBA00023012"/>
    </source>
</evidence>
<reference evidence="10 11" key="1">
    <citation type="submission" date="2021-06" db="EMBL/GenBank/DDBJ databases">
        <title>Bacillus sp. RD4P76, an endophyte from a halophyte.</title>
        <authorList>
            <person name="Sun J.-Q."/>
        </authorList>
    </citation>
    <scope>NUCLEOTIDE SEQUENCE [LARGE SCALE GENOMIC DNA]</scope>
    <source>
        <strain evidence="10 11">JCM 17098</strain>
    </source>
</reference>
<evidence type="ECO:0000259" key="9">
    <source>
        <dbReference type="PROSITE" id="PS50109"/>
    </source>
</evidence>
<evidence type="ECO:0000256" key="4">
    <source>
        <dbReference type="ARBA" id="ARBA00022679"/>
    </source>
</evidence>
<keyword evidence="3" id="KW-0597">Phosphoprotein</keyword>
<dbReference type="InterPro" id="IPR003594">
    <property type="entry name" value="HATPase_dom"/>
</dbReference>
<dbReference type="SUPFAM" id="SSF47384">
    <property type="entry name" value="Homodimeric domain of signal transducing histidine kinase"/>
    <property type="match status" value="1"/>
</dbReference>
<dbReference type="InterPro" id="IPR005467">
    <property type="entry name" value="His_kinase_dom"/>
</dbReference>
<dbReference type="SUPFAM" id="SSF55874">
    <property type="entry name" value="ATPase domain of HSP90 chaperone/DNA topoisomerase II/histidine kinase"/>
    <property type="match status" value="1"/>
</dbReference>
<evidence type="ECO:0000256" key="7">
    <source>
        <dbReference type="ARBA" id="ARBA00022840"/>
    </source>
</evidence>
<dbReference type="RefSeq" id="WP_088077232.1">
    <property type="nucleotide sequence ID" value="NZ_JAHQCR010000051.1"/>
</dbReference>
<sequence>MNYPVMRLNHNMDIINGGHILYSYEQQDHYKDNLLTFIIDGIMHNQTTIVIENQDTITHIREKLASRLSPEEILHVHFINNFTYYQLYGEFCCESSLKFFSEFLEPIKEYNRKIRTWAHVEWKDQENIVEKLIHHEHASDKLLEGTGLICVCAYDGNHLPASLLTSLLTHHEFLMTDQKLVRSTLYKNDEKSTIFPSISAQSNLHSEMDLYKRKLDFIHVVSHEVRNPLTVIKAYASLVLAREEGLSQDSLKKIESINDYTDIIDFEISQIIYTETLLSNSFTLEEESFNPLTVINEVLKIMEVKAESQHITLIPSINNLPRNVRIKNSKVGLRLIISNLINNAIKYSEEQSKIYLDVQILDHQLCIQIKDQGLGMTENQLSNIIENNPSFINSKKGSGVYIVKRLIEMSNGEISYSSEYGKGTEVTIKLPLNSPVNQVAVEN</sequence>
<keyword evidence="8" id="KW-0902">Two-component regulatory system</keyword>
<name>A0ABS6JUX5_9BACI</name>
<dbReference type="Gene3D" id="1.10.287.130">
    <property type="match status" value="1"/>
</dbReference>
<dbReference type="InterPro" id="IPR003661">
    <property type="entry name" value="HisK_dim/P_dom"/>
</dbReference>
<dbReference type="InterPro" id="IPR036890">
    <property type="entry name" value="HATPase_C_sf"/>
</dbReference>
<evidence type="ECO:0000313" key="11">
    <source>
        <dbReference type="Proteomes" id="UP000790580"/>
    </source>
</evidence>
<dbReference type="Pfam" id="PF02518">
    <property type="entry name" value="HATPase_c"/>
    <property type="match status" value="1"/>
</dbReference>
<dbReference type="PANTHER" id="PTHR43547">
    <property type="entry name" value="TWO-COMPONENT HISTIDINE KINASE"/>
    <property type="match status" value="1"/>
</dbReference>
<comment type="catalytic activity">
    <reaction evidence="1">
        <text>ATP + protein L-histidine = ADP + protein N-phospho-L-histidine.</text>
        <dbReference type="EC" id="2.7.13.3"/>
    </reaction>
</comment>
<dbReference type="Pfam" id="PF00512">
    <property type="entry name" value="HisKA"/>
    <property type="match status" value="1"/>
</dbReference>
<dbReference type="PROSITE" id="PS50109">
    <property type="entry name" value="HIS_KIN"/>
    <property type="match status" value="1"/>
</dbReference>
<dbReference type="InterPro" id="IPR036097">
    <property type="entry name" value="HisK_dim/P_sf"/>
</dbReference>
<evidence type="ECO:0000313" key="10">
    <source>
        <dbReference type="EMBL" id="MBU9722383.1"/>
    </source>
</evidence>
<gene>
    <name evidence="10" type="ORF">KS407_13170</name>
</gene>
<evidence type="ECO:0000256" key="3">
    <source>
        <dbReference type="ARBA" id="ARBA00022553"/>
    </source>
</evidence>
<dbReference type="SMART" id="SM00387">
    <property type="entry name" value="HATPase_c"/>
    <property type="match status" value="1"/>
</dbReference>
<dbReference type="CDD" id="cd00082">
    <property type="entry name" value="HisKA"/>
    <property type="match status" value="1"/>
</dbReference>
<keyword evidence="6" id="KW-0418">Kinase</keyword>
<dbReference type="CDD" id="cd00075">
    <property type="entry name" value="HATPase"/>
    <property type="match status" value="1"/>
</dbReference>